<feature type="transmembrane region" description="Helical" evidence="1">
    <location>
        <begin position="454"/>
        <end position="478"/>
    </location>
</feature>
<organism evidence="3 4">
    <name type="scientific">Actinomyces slackii</name>
    <dbReference type="NCBI Taxonomy" id="52774"/>
    <lineage>
        <taxon>Bacteria</taxon>
        <taxon>Bacillati</taxon>
        <taxon>Actinomycetota</taxon>
        <taxon>Actinomycetes</taxon>
        <taxon>Actinomycetales</taxon>
        <taxon>Actinomycetaceae</taxon>
        <taxon>Actinomyces</taxon>
    </lineage>
</organism>
<evidence type="ECO:0000256" key="1">
    <source>
        <dbReference type="SAM" id="Phobius"/>
    </source>
</evidence>
<sequence length="506" mass="53899">MTAMAQALVTLAAVLLLARVYRSLRPTGHPIAGDPGLLQREEAISRARQYADVLLGVSTGDWHAFATTSRDEEALAAVELLPGGPTAEETEFVNQRGYTGEWYVRLIPDLRQESSVLIGLAAGGRLSLFEARGELGQPRTDAPEQDASPVLEASVIGLGTEPDAISWQREERDSGGPRVAHFRHTAGRLVSEHVTRFSAGRLTRVDRRLEVTNQSGAEQPVQDRQELAGAGAMLMTVLAVGGGMVVLVVGQGRPDWEVPSALAAATFLASFLNGILYPSGIVAGALPPGVRAGAYIVLTVITNATLAILNGVVVFIVSCAALSVSPNATLGLAGPGLVLPILSGTAFAMFWLVVSSGLYSFVSRRAGCRVFRNPSRSYIFMLPGARVNGVLNALVSALTEETVFRLFVLSGTQVLLAPVLPEPWATVAAVAVSALLWSLAHSTQACQPSYYRYVELWVVGAGLGVLYVIFGILAPLVAHTLYNAVVMLSHDDLVQPREVLQERRVH</sequence>
<feature type="transmembrane region" description="Helical" evidence="1">
    <location>
        <begin position="424"/>
        <end position="442"/>
    </location>
</feature>
<dbReference type="Pfam" id="PF02517">
    <property type="entry name" value="Rce1-like"/>
    <property type="match status" value="1"/>
</dbReference>
<dbReference type="GO" id="GO:0080120">
    <property type="term" value="P:CAAX-box protein maturation"/>
    <property type="evidence" value="ECO:0007669"/>
    <property type="project" value="UniProtKB-ARBA"/>
</dbReference>
<dbReference type="AlphaFoldDB" id="A0A448KAR5"/>
<protein>
    <submittedName>
        <fullName evidence="3">CAAX amino terminal protease self- immunity</fullName>
    </submittedName>
</protein>
<feature type="transmembrane region" description="Helical" evidence="1">
    <location>
        <begin position="292"/>
        <end position="317"/>
    </location>
</feature>
<dbReference type="GO" id="GO:0006508">
    <property type="term" value="P:proteolysis"/>
    <property type="evidence" value="ECO:0007669"/>
    <property type="project" value="UniProtKB-KW"/>
</dbReference>
<keyword evidence="1" id="KW-0812">Transmembrane</keyword>
<dbReference type="KEGG" id="asla:NCTC11923_00627"/>
<dbReference type="Proteomes" id="UP000276899">
    <property type="component" value="Chromosome"/>
</dbReference>
<dbReference type="GO" id="GO:0004175">
    <property type="term" value="F:endopeptidase activity"/>
    <property type="evidence" value="ECO:0007669"/>
    <property type="project" value="UniProtKB-ARBA"/>
</dbReference>
<accession>A0A448KAR5</accession>
<dbReference type="STRING" id="1278298.GCA_000428685_00150"/>
<feature type="transmembrane region" description="Helical" evidence="1">
    <location>
        <begin position="329"/>
        <end position="354"/>
    </location>
</feature>
<dbReference type="EMBL" id="LR134363">
    <property type="protein sequence ID" value="VEG74010.1"/>
    <property type="molecule type" value="Genomic_DNA"/>
</dbReference>
<keyword evidence="3" id="KW-0645">Protease</keyword>
<keyword evidence="4" id="KW-1185">Reference proteome</keyword>
<keyword evidence="3" id="KW-0378">Hydrolase</keyword>
<feature type="transmembrane region" description="Helical" evidence="1">
    <location>
        <begin position="261"/>
        <end position="286"/>
    </location>
</feature>
<name>A0A448KAR5_9ACTO</name>
<proteinExistence type="predicted"/>
<dbReference type="InterPro" id="IPR003675">
    <property type="entry name" value="Rce1/LyrA-like_dom"/>
</dbReference>
<evidence type="ECO:0000259" key="2">
    <source>
        <dbReference type="Pfam" id="PF02517"/>
    </source>
</evidence>
<gene>
    <name evidence="3" type="ORF">NCTC11923_00627</name>
</gene>
<keyword evidence="1" id="KW-0472">Membrane</keyword>
<evidence type="ECO:0000313" key="4">
    <source>
        <dbReference type="Proteomes" id="UP000276899"/>
    </source>
</evidence>
<evidence type="ECO:0000313" key="3">
    <source>
        <dbReference type="EMBL" id="VEG74010.1"/>
    </source>
</evidence>
<keyword evidence="1" id="KW-1133">Transmembrane helix</keyword>
<feature type="transmembrane region" description="Helical" evidence="1">
    <location>
        <begin position="227"/>
        <end position="249"/>
    </location>
</feature>
<feature type="domain" description="CAAX prenyl protease 2/Lysostaphin resistance protein A-like" evidence="2">
    <location>
        <begin position="388"/>
        <end position="485"/>
    </location>
</feature>
<reference evidence="3 4" key="1">
    <citation type="submission" date="2018-12" db="EMBL/GenBank/DDBJ databases">
        <authorList>
            <consortium name="Pathogen Informatics"/>
        </authorList>
    </citation>
    <scope>NUCLEOTIDE SEQUENCE [LARGE SCALE GENOMIC DNA]</scope>
    <source>
        <strain evidence="3 4">NCTC11923</strain>
    </source>
</reference>